<feature type="transmembrane region" description="Helical" evidence="9">
    <location>
        <begin position="160"/>
        <end position="178"/>
    </location>
</feature>
<feature type="transmembrane region" description="Helical" evidence="9">
    <location>
        <begin position="112"/>
        <end position="131"/>
    </location>
</feature>
<sequence>MKISANQSNQCHQCSISMTFELFLQYVLSGITSGSIYAIVAIGFNIIYNTTGIINFAQGEFVMIGAMTAISLSPFMPLGAAIVCAVAITSIVGALVEIAFIRWLKSPSVLRMIIITIGLSILLREAALHIWDEKVRSLCYFTGSETSSVAIFGAHISPQVLWVLGVSAAIVALLALFFKYTLLGRSMRACSANRTAAMLCGINSKNMITFSFMLSAAIGALAGCVISPLTQTHYESGTPLAIKGFTVAILGGIGNSMAAVAAGLMLGLIEALSISLLPVAYKDVIAISALLAILFFKPAGIFGNKEAGTLKEF</sequence>
<organism evidence="10">
    <name type="scientific">Candidatus Moduliflexus flocculans</name>
    <dbReference type="NCBI Taxonomy" id="1499966"/>
    <lineage>
        <taxon>Bacteria</taxon>
        <taxon>Candidatus Moduliflexota</taxon>
        <taxon>Candidatus Moduliflexia</taxon>
        <taxon>Candidatus Moduliflexales</taxon>
        <taxon>Candidatus Moduliflexaceae</taxon>
    </lineage>
</organism>
<evidence type="ECO:0000256" key="8">
    <source>
        <dbReference type="ARBA" id="ARBA00037998"/>
    </source>
</evidence>
<proteinExistence type="inferred from homology"/>
<dbReference type="PANTHER" id="PTHR11795:SF450">
    <property type="entry name" value="ABC TRANSPORTER PERMEASE PROTEIN"/>
    <property type="match status" value="1"/>
</dbReference>
<dbReference type="AlphaFoldDB" id="A0A081BSC1"/>
<protein>
    <submittedName>
        <fullName evidence="10">Probable high-affinity branched-chain amino acid ABC transporter, permease protein</fullName>
    </submittedName>
</protein>
<comment type="subcellular location">
    <subcellularLocation>
        <location evidence="1">Cell membrane</location>
        <topology evidence="1">Multi-pass membrane protein</topology>
    </subcellularLocation>
</comment>
<accession>A0A081BSC1</accession>
<evidence type="ECO:0000256" key="7">
    <source>
        <dbReference type="ARBA" id="ARBA00023136"/>
    </source>
</evidence>
<reference evidence="10" key="1">
    <citation type="journal article" date="2015" name="PeerJ">
        <title>First genomic representation of candidate bacterial phylum KSB3 points to enhanced environmental sensing as a trigger of wastewater bulking.</title>
        <authorList>
            <person name="Sekiguchi Y."/>
            <person name="Ohashi A."/>
            <person name="Parks D.H."/>
            <person name="Yamauchi T."/>
            <person name="Tyson G.W."/>
            <person name="Hugenholtz P."/>
        </authorList>
    </citation>
    <scope>NUCLEOTIDE SEQUENCE [LARGE SCALE GENOMIC DNA]</scope>
</reference>
<gene>
    <name evidence="10" type="ORF">U14_05582</name>
</gene>
<dbReference type="InterPro" id="IPR052157">
    <property type="entry name" value="BCAA_transport_permease"/>
</dbReference>
<evidence type="ECO:0000256" key="1">
    <source>
        <dbReference type="ARBA" id="ARBA00004651"/>
    </source>
</evidence>
<dbReference type="GO" id="GO:0006865">
    <property type="term" value="P:amino acid transport"/>
    <property type="evidence" value="ECO:0007669"/>
    <property type="project" value="UniProtKB-KW"/>
</dbReference>
<dbReference type="Proteomes" id="UP000030700">
    <property type="component" value="Unassembled WGS sequence"/>
</dbReference>
<evidence type="ECO:0000313" key="11">
    <source>
        <dbReference type="Proteomes" id="UP000030700"/>
    </source>
</evidence>
<feature type="transmembrane region" description="Helical" evidence="9">
    <location>
        <begin position="53"/>
        <end position="72"/>
    </location>
</feature>
<evidence type="ECO:0000256" key="4">
    <source>
        <dbReference type="ARBA" id="ARBA00022692"/>
    </source>
</evidence>
<keyword evidence="2" id="KW-0813">Transport</keyword>
<evidence type="ECO:0000256" key="5">
    <source>
        <dbReference type="ARBA" id="ARBA00022970"/>
    </source>
</evidence>
<dbReference type="CDD" id="cd06582">
    <property type="entry name" value="TM_PBP1_LivH_like"/>
    <property type="match status" value="1"/>
</dbReference>
<dbReference type="Pfam" id="PF02653">
    <property type="entry name" value="BPD_transp_2"/>
    <property type="match status" value="1"/>
</dbReference>
<dbReference type="EMBL" id="DF820461">
    <property type="protein sequence ID" value="GAK54302.1"/>
    <property type="molecule type" value="Genomic_DNA"/>
</dbReference>
<comment type="similarity">
    <text evidence="8">Belongs to the binding-protein-dependent transport system permease family. LivHM subfamily.</text>
</comment>
<name>A0A081BSC1_9BACT</name>
<dbReference type="STRING" id="1499966.U14_05582"/>
<dbReference type="GO" id="GO:0005886">
    <property type="term" value="C:plasma membrane"/>
    <property type="evidence" value="ECO:0007669"/>
    <property type="project" value="UniProtKB-SubCell"/>
</dbReference>
<keyword evidence="5" id="KW-0029">Amino-acid transport</keyword>
<evidence type="ECO:0000256" key="9">
    <source>
        <dbReference type="SAM" id="Phobius"/>
    </source>
</evidence>
<keyword evidence="11" id="KW-1185">Reference proteome</keyword>
<dbReference type="HOGENOM" id="CLU_039929_1_1_0"/>
<feature type="transmembrane region" description="Helical" evidence="9">
    <location>
        <begin position="23"/>
        <end position="46"/>
    </location>
</feature>
<keyword evidence="3" id="KW-1003">Cell membrane</keyword>
<evidence type="ECO:0000256" key="3">
    <source>
        <dbReference type="ARBA" id="ARBA00022475"/>
    </source>
</evidence>
<feature type="transmembrane region" description="Helical" evidence="9">
    <location>
        <begin position="78"/>
        <end position="100"/>
    </location>
</feature>
<feature type="transmembrane region" description="Helical" evidence="9">
    <location>
        <begin position="249"/>
        <end position="272"/>
    </location>
</feature>
<evidence type="ECO:0000313" key="10">
    <source>
        <dbReference type="EMBL" id="GAK54302.1"/>
    </source>
</evidence>
<keyword evidence="4 9" id="KW-0812">Transmembrane</keyword>
<dbReference type="InterPro" id="IPR001851">
    <property type="entry name" value="ABC_transp_permease"/>
</dbReference>
<evidence type="ECO:0000256" key="2">
    <source>
        <dbReference type="ARBA" id="ARBA00022448"/>
    </source>
</evidence>
<dbReference type="PANTHER" id="PTHR11795">
    <property type="entry name" value="BRANCHED-CHAIN AMINO ACID TRANSPORT SYSTEM PERMEASE PROTEIN LIVH"/>
    <property type="match status" value="1"/>
</dbReference>
<evidence type="ECO:0000256" key="6">
    <source>
        <dbReference type="ARBA" id="ARBA00022989"/>
    </source>
</evidence>
<keyword evidence="6 9" id="KW-1133">Transmembrane helix</keyword>
<feature type="transmembrane region" description="Helical" evidence="9">
    <location>
        <begin position="208"/>
        <end position="229"/>
    </location>
</feature>
<feature type="transmembrane region" description="Helical" evidence="9">
    <location>
        <begin position="284"/>
        <end position="303"/>
    </location>
</feature>
<keyword evidence="7 9" id="KW-0472">Membrane</keyword>
<dbReference type="GO" id="GO:0022857">
    <property type="term" value="F:transmembrane transporter activity"/>
    <property type="evidence" value="ECO:0007669"/>
    <property type="project" value="InterPro"/>
</dbReference>